<dbReference type="RefSeq" id="WP_092343166.1">
    <property type="nucleotide sequence ID" value="NZ_LN906597.1"/>
</dbReference>
<accession>A0A0S4M0G8</accession>
<dbReference type="AlphaFoldDB" id="A0A0S4M0G8"/>
<evidence type="ECO:0000256" key="1">
    <source>
        <dbReference type="ARBA" id="ARBA00023002"/>
    </source>
</evidence>
<reference evidence="3" key="1">
    <citation type="submission" date="2015-11" db="EMBL/GenBank/DDBJ databases">
        <authorList>
            <person name="Seth-Smith H.M.B."/>
        </authorList>
    </citation>
    <scope>NUCLEOTIDE SEQUENCE [LARGE SCALE GENOMIC DNA]</scope>
    <source>
        <strain evidence="3">2013Ark11</strain>
    </source>
</reference>
<dbReference type="NCBIfam" id="TIGR04305">
    <property type="entry name" value="fol_rel_CADD"/>
    <property type="match status" value="1"/>
</dbReference>
<keyword evidence="1" id="KW-0560">Oxidoreductase</keyword>
<dbReference type="PANTHER" id="PTHR40279:SF3">
    <property type="entry name" value="4-AMINOBENZOATE SYNTHASE"/>
    <property type="match status" value="1"/>
</dbReference>
<dbReference type="Proteomes" id="UP000198651">
    <property type="component" value="Chromosome I"/>
</dbReference>
<dbReference type="GO" id="GO:0016491">
    <property type="term" value="F:oxidoreductase activity"/>
    <property type="evidence" value="ECO:0007669"/>
    <property type="project" value="UniProtKB-KW"/>
</dbReference>
<name>A0A0S4M0G8_9BURK</name>
<dbReference type="OrthoDB" id="9800756at2"/>
<dbReference type="InterPro" id="IPR016084">
    <property type="entry name" value="Haem_Oase-like_multi-hlx"/>
</dbReference>
<dbReference type="InterPro" id="IPR027572">
    <property type="entry name" value="Fol-rel_CADD"/>
</dbReference>
<organism evidence="2 3">
    <name type="scientific">Candidatus Ichthyocystis hellenicum</name>
    <dbReference type="NCBI Taxonomy" id="1561003"/>
    <lineage>
        <taxon>Bacteria</taxon>
        <taxon>Pseudomonadati</taxon>
        <taxon>Pseudomonadota</taxon>
        <taxon>Betaproteobacteria</taxon>
        <taxon>Burkholderiales</taxon>
        <taxon>Candidatus Ichthyocystis</taxon>
    </lineage>
</organism>
<evidence type="ECO:0000313" key="3">
    <source>
        <dbReference type="Proteomes" id="UP000198651"/>
    </source>
</evidence>
<dbReference type="Pfam" id="PF14518">
    <property type="entry name" value="Haem_oxygenas_2"/>
    <property type="match status" value="1"/>
</dbReference>
<keyword evidence="3" id="KW-1185">Reference proteome</keyword>
<gene>
    <name evidence="2" type="ORF">Ark11_0377</name>
</gene>
<sequence length="241" mass="27485">MTDLSENYVRNYLDLIVSHRRLLDHSYYRKWTMGLLKLDHIRQYAREYFKFVLNEPCFLSAVHSNTPNFPTKDDPCGISVRQRILSNLVGEEQGDENHPELWRKFCLSLGMNDSQLLDEEMLPGTENLISCFSDICKNEPFYNGLSAMYAFESQIPEVSEQKISGLRTFYGLTDPGAYKFFTVHQEADVIHSYEEAKILGEVVNSEEKLSSAGSACQRAADALLGFLDSIDETYCSDVVCV</sequence>
<dbReference type="EMBL" id="LN906597">
    <property type="protein sequence ID" value="CUT17230.1"/>
    <property type="molecule type" value="Genomic_DNA"/>
</dbReference>
<dbReference type="PANTHER" id="PTHR40279">
    <property type="entry name" value="PQQC-LIKE PROTEIN"/>
    <property type="match status" value="1"/>
</dbReference>
<dbReference type="SMART" id="SM01236">
    <property type="entry name" value="Haem_oxygenase_2"/>
    <property type="match status" value="1"/>
</dbReference>
<dbReference type="InterPro" id="IPR039068">
    <property type="entry name" value="PqqC-like"/>
</dbReference>
<evidence type="ECO:0000313" key="2">
    <source>
        <dbReference type="EMBL" id="CUT17230.1"/>
    </source>
</evidence>
<proteinExistence type="predicted"/>
<dbReference type="SUPFAM" id="SSF48613">
    <property type="entry name" value="Heme oxygenase-like"/>
    <property type="match status" value="1"/>
</dbReference>
<dbReference type="Gene3D" id="1.20.910.10">
    <property type="entry name" value="Heme oxygenase-like"/>
    <property type="match status" value="1"/>
</dbReference>
<protein>
    <submittedName>
        <fullName evidence="2">Putative pyrroloquinoline-quinone synthase</fullName>
    </submittedName>
</protein>